<dbReference type="RefSeq" id="WP_262434691.1">
    <property type="nucleotide sequence ID" value="NZ_JACRTF010000001.1"/>
</dbReference>
<evidence type="ECO:0000259" key="2">
    <source>
        <dbReference type="Pfam" id="PF11396"/>
    </source>
</evidence>
<keyword evidence="1" id="KW-0732">Signal</keyword>
<gene>
    <name evidence="3" type="ORF">H8744_09945</name>
</gene>
<dbReference type="EMBL" id="JACRTF010000001">
    <property type="protein sequence ID" value="MBC8593564.1"/>
    <property type="molecule type" value="Genomic_DNA"/>
</dbReference>
<dbReference type="Gene3D" id="3.10.450.360">
    <property type="match status" value="1"/>
</dbReference>
<protein>
    <submittedName>
        <fullName evidence="3">PepSY-like domain-containing protein</fullName>
    </submittedName>
</protein>
<dbReference type="AlphaFoldDB" id="A0A926IPR4"/>
<name>A0A926IPR4_9BACT</name>
<evidence type="ECO:0000256" key="1">
    <source>
        <dbReference type="SAM" id="SignalP"/>
    </source>
</evidence>
<feature type="signal peptide" evidence="1">
    <location>
        <begin position="1"/>
        <end position="22"/>
    </location>
</feature>
<accession>A0A926IPR4</accession>
<feature type="chain" id="PRO_5037411176" evidence="1">
    <location>
        <begin position="23"/>
        <end position="163"/>
    </location>
</feature>
<evidence type="ECO:0000313" key="3">
    <source>
        <dbReference type="EMBL" id="MBC8593564.1"/>
    </source>
</evidence>
<reference evidence="3" key="1">
    <citation type="submission" date="2020-08" db="EMBL/GenBank/DDBJ databases">
        <title>Genome public.</title>
        <authorList>
            <person name="Liu C."/>
            <person name="Sun Q."/>
        </authorList>
    </citation>
    <scope>NUCLEOTIDE SEQUENCE</scope>
    <source>
        <strain evidence="3">N12</strain>
    </source>
</reference>
<proteinExistence type="predicted"/>
<organism evidence="3 4">
    <name type="scientific">Jilunia laotingensis</name>
    <dbReference type="NCBI Taxonomy" id="2763675"/>
    <lineage>
        <taxon>Bacteria</taxon>
        <taxon>Pseudomonadati</taxon>
        <taxon>Bacteroidota</taxon>
        <taxon>Bacteroidia</taxon>
        <taxon>Bacteroidales</taxon>
        <taxon>Bacteroidaceae</taxon>
        <taxon>Jilunia</taxon>
    </lineage>
</organism>
<dbReference type="InterPro" id="IPR021533">
    <property type="entry name" value="PepSY-like"/>
</dbReference>
<sequence>MIKNKFHLLVALFIMSATTAFAGYALANVQAAFKEMYPAANDVAWSQDDGYYCADFMLSDLEKNVWFNAQAQWVMTQTELESTDRVPDAVYNAYAAGSYSDWQVLDVTLTEFPKWEPIYTIEVGQQNVDVKYQLFYAPNGELLRTRNVSDRYDILGPSTFLPD</sequence>
<dbReference type="SUPFAM" id="SSF160574">
    <property type="entry name" value="BT0923-like"/>
    <property type="match status" value="1"/>
</dbReference>
<dbReference type="Pfam" id="PF11396">
    <property type="entry name" value="PepSY_like"/>
    <property type="match status" value="1"/>
</dbReference>
<dbReference type="Proteomes" id="UP000651085">
    <property type="component" value="Unassembled WGS sequence"/>
</dbReference>
<keyword evidence="4" id="KW-1185">Reference proteome</keyword>
<feature type="domain" description="Putative beta-lactamase-inhibitor-like PepSY-like" evidence="2">
    <location>
        <begin position="51"/>
        <end position="141"/>
    </location>
</feature>
<comment type="caution">
    <text evidence="3">The sequence shown here is derived from an EMBL/GenBank/DDBJ whole genome shotgun (WGS) entry which is preliminary data.</text>
</comment>
<evidence type="ECO:0000313" key="4">
    <source>
        <dbReference type="Proteomes" id="UP000651085"/>
    </source>
</evidence>